<reference evidence="5 6" key="1">
    <citation type="journal article" date="2011" name="Proc. Natl. Acad. Sci. U.S.A.">
        <title>Genome and transcriptome analyses of the mountain pine beetle-fungal symbiont Grosmannia clavigera, a lodgepole pine pathogen.</title>
        <authorList>
            <person name="DiGuistini S."/>
            <person name="Wang Y."/>
            <person name="Liao N.Y."/>
            <person name="Taylor G."/>
            <person name="Tanguay P."/>
            <person name="Feau N."/>
            <person name="Henrissat B."/>
            <person name="Chan S.K."/>
            <person name="Hesse-Orce U."/>
            <person name="Alamouti S.M."/>
            <person name="Tsui C.K.M."/>
            <person name="Docking R.T."/>
            <person name="Levasseur A."/>
            <person name="Haridas S."/>
            <person name="Robertson G."/>
            <person name="Birol I."/>
            <person name="Holt R.A."/>
            <person name="Marra M.A."/>
            <person name="Hamelin R.C."/>
            <person name="Hirst M."/>
            <person name="Jones S.J.M."/>
            <person name="Bohlmann J."/>
            <person name="Breuil C."/>
        </authorList>
    </citation>
    <scope>NUCLEOTIDE SEQUENCE [LARGE SCALE GENOMIC DNA]</scope>
    <source>
        <strain evidence="6">kw1407 / UAMH 11150</strain>
    </source>
</reference>
<dbReference type="OrthoDB" id="10006572at2759"/>
<evidence type="ECO:0000256" key="3">
    <source>
        <dbReference type="SAM" id="MobiDB-lite"/>
    </source>
</evidence>
<feature type="region of interest" description="Disordered" evidence="3">
    <location>
        <begin position="983"/>
        <end position="1081"/>
    </location>
</feature>
<evidence type="ECO:0000313" key="6">
    <source>
        <dbReference type="Proteomes" id="UP000007796"/>
    </source>
</evidence>
<feature type="domain" description="TEA" evidence="4">
    <location>
        <begin position="198"/>
        <end position="284"/>
    </location>
</feature>
<comment type="similarity">
    <text evidence="1">Belongs to the TEC1 family.</text>
</comment>
<feature type="compositionally biased region" description="Basic residues" evidence="3">
    <location>
        <begin position="777"/>
        <end position="786"/>
    </location>
</feature>
<feature type="compositionally biased region" description="Low complexity" evidence="3">
    <location>
        <begin position="610"/>
        <end position="624"/>
    </location>
</feature>
<dbReference type="InterPro" id="IPR038096">
    <property type="entry name" value="TEA/ATTS_sf"/>
</dbReference>
<dbReference type="GO" id="GO:0034967">
    <property type="term" value="C:Set3 complex"/>
    <property type="evidence" value="ECO:0007669"/>
    <property type="project" value="TreeGrafter"/>
</dbReference>
<feature type="compositionally biased region" description="Low complexity" evidence="3">
    <location>
        <begin position="643"/>
        <end position="659"/>
    </location>
</feature>
<dbReference type="PROSITE" id="PS51088">
    <property type="entry name" value="TEA_2"/>
    <property type="match status" value="1"/>
</dbReference>
<dbReference type="Pfam" id="PF01285">
    <property type="entry name" value="TEA"/>
    <property type="match status" value="1"/>
</dbReference>
<dbReference type="HOGENOM" id="CLU_286054_0_0_1"/>
<dbReference type="AlphaFoldDB" id="F0XAI1"/>
<dbReference type="GO" id="GO:0006357">
    <property type="term" value="P:regulation of transcription by RNA polymerase II"/>
    <property type="evidence" value="ECO:0007669"/>
    <property type="project" value="TreeGrafter"/>
</dbReference>
<dbReference type="GeneID" id="25977437"/>
<dbReference type="PANTHER" id="PTHR13992">
    <property type="entry name" value="NUCLEAR RECEPTOR CO-REPRESSOR RELATED NCOR"/>
    <property type="match status" value="1"/>
</dbReference>
<dbReference type="InParanoid" id="F0XAI1"/>
<dbReference type="InterPro" id="IPR051571">
    <property type="entry name" value="N-CoR_corepressor"/>
</dbReference>
<dbReference type="SMART" id="SM00426">
    <property type="entry name" value="TEA"/>
    <property type="match status" value="1"/>
</dbReference>
<feature type="region of interest" description="Disordered" evidence="3">
    <location>
        <begin position="598"/>
        <end position="662"/>
    </location>
</feature>
<evidence type="ECO:0000259" key="4">
    <source>
        <dbReference type="PROSITE" id="PS51088"/>
    </source>
</evidence>
<evidence type="ECO:0000256" key="2">
    <source>
        <dbReference type="PROSITE-ProRule" id="PRU00505"/>
    </source>
</evidence>
<organism evidence="6">
    <name type="scientific">Grosmannia clavigera (strain kw1407 / UAMH 11150)</name>
    <name type="common">Blue stain fungus</name>
    <name type="synonym">Graphiocladiella clavigera</name>
    <dbReference type="NCBI Taxonomy" id="655863"/>
    <lineage>
        <taxon>Eukaryota</taxon>
        <taxon>Fungi</taxon>
        <taxon>Dikarya</taxon>
        <taxon>Ascomycota</taxon>
        <taxon>Pezizomycotina</taxon>
        <taxon>Sordariomycetes</taxon>
        <taxon>Sordariomycetidae</taxon>
        <taxon>Ophiostomatales</taxon>
        <taxon>Ophiostomataceae</taxon>
        <taxon>Leptographium</taxon>
    </lineage>
</organism>
<dbReference type="Proteomes" id="UP000007796">
    <property type="component" value="Unassembled WGS sequence"/>
</dbReference>
<dbReference type="EMBL" id="GL629735">
    <property type="protein sequence ID" value="EFX06178.1"/>
    <property type="molecule type" value="Genomic_DNA"/>
</dbReference>
<feature type="region of interest" description="Disordered" evidence="3">
    <location>
        <begin position="118"/>
        <end position="141"/>
    </location>
</feature>
<dbReference type="Gene3D" id="6.10.20.40">
    <property type="entry name" value="TEA/ATTS domain"/>
    <property type="match status" value="1"/>
</dbReference>
<protein>
    <submittedName>
        <fullName evidence="5">Transcription factor</fullName>
    </submittedName>
</protein>
<feature type="compositionally biased region" description="Low complexity" evidence="3">
    <location>
        <begin position="1034"/>
        <end position="1046"/>
    </location>
</feature>
<accession>F0XAI1</accession>
<dbReference type="RefSeq" id="XP_014175660.1">
    <property type="nucleotide sequence ID" value="XM_014320185.1"/>
</dbReference>
<dbReference type="GO" id="GO:0003700">
    <property type="term" value="F:DNA-binding transcription factor activity"/>
    <property type="evidence" value="ECO:0007669"/>
    <property type="project" value="InterPro"/>
</dbReference>
<name>F0XAI1_GROCL</name>
<feature type="compositionally biased region" description="Basic and acidic residues" evidence="3">
    <location>
        <begin position="626"/>
        <end position="635"/>
    </location>
</feature>
<dbReference type="STRING" id="655863.F0XAI1"/>
<evidence type="ECO:0000256" key="1">
    <source>
        <dbReference type="ARBA" id="ARBA00008421"/>
    </source>
</evidence>
<feature type="compositionally biased region" description="Pro residues" evidence="3">
    <location>
        <begin position="790"/>
        <end position="801"/>
    </location>
</feature>
<feature type="DNA-binding region" description="TEA" evidence="2">
    <location>
        <begin position="198"/>
        <end position="284"/>
    </location>
</feature>
<keyword evidence="6" id="KW-1185">Reference proteome</keyword>
<feature type="compositionally biased region" description="Basic residues" evidence="3">
    <location>
        <begin position="893"/>
        <end position="923"/>
    </location>
</feature>
<gene>
    <name evidence="5" type="ORF">CMQ_4247</name>
</gene>
<dbReference type="eggNOG" id="KOG3841">
    <property type="taxonomic scope" value="Eukaryota"/>
</dbReference>
<dbReference type="InterPro" id="IPR000818">
    <property type="entry name" value="TEA/ATTS_dom"/>
</dbReference>
<evidence type="ECO:0000313" key="5">
    <source>
        <dbReference type="EMBL" id="EFX06178.1"/>
    </source>
</evidence>
<proteinExistence type="inferred from homology"/>
<dbReference type="PANTHER" id="PTHR13992:SF39">
    <property type="entry name" value="SMRTER, ISOFORM G"/>
    <property type="match status" value="1"/>
</dbReference>
<feature type="region of interest" description="Disordered" evidence="3">
    <location>
        <begin position="750"/>
        <end position="966"/>
    </location>
</feature>
<sequence>MEVVCPVLPSQHRLPLQEATGNVQSHASNNSNNTLAYCSPVTASHSSPASTSSLPSSALPLVSCTQVSSVAASSIPSAPILPTQSLDISQHNNVYTYHSQHTQPTFYPEALIKQLPSQQYTQHSAHKYQQQQQQQQLLSRRHSIHHGSLALGGGFPGGSVISSSNGLGPAIPNANANVNPIYLSPQFQAYRKKQTEKDDKTEQIWPDVLEDAFLDALLLIPQMGRKKYAMRGQLHGRNMLISEYLWVAYCLSLPAGVKPDSKMARGRKQVSSHIQVLKNFFIHHRCYHFFFPSKEKKEDTRKDLLEKESFKDNRVLRALFDGRLPEERPNYEYFGQLLASDGLVAIRPSLCWILVSSAAVRYESDGPHRGEATKPDGLPLDGRVYPHLHLNNKREEWPERGKIIRGTLLQEYTRALSQKEASSVRDISQDWKDRFPGQMCEALDQVVREDLRDILHFHVTLDVQEPDRFPEGSELNSLVEVTIEQAYLQNHRWKSVTRLARPSELVPGRPDDEETGSSANQVPVSVITRDIGNQYMHRPGCHGVGNGGHCDCFQSARMRRQQLAVPFPAPEWATMLSMLTAYRRHPLEEDGGEAAGVYASRASSKKSSGKRSSYGSTATSASTSTRRRESDRFTEVGDDVGDDSFTSASSADSTGSNGTPTQMDLVRNIAMLQELWSCDPSSPSSTPSEDGSSAPTWVRRAVILWTFETVYSVNERKMEVVKMPAGTGWRFLTTIDPASEYHQRQALVMPGSKGMDGHREQQQHHQQHQQHQNHQNHQNHQHHQHHQQVPSPPHSSTPQPYPMSYQTRRDSDMSPHPGYHQHLTAAMSEHLSSSWDPNGNAGDYRQLSPPESYQVPGPLGLLDTTYGAGLATPPPTASLPSPYATTIDNQHQHQQHQHQHQQHQHQHQQHQQHQHQQHQHQQRQHQAAVHAYNQHQQSFPGQLGFLSAPSPADTESSRSQAAAAGGHTQPVIDPFLAAAAAAVDSGSSGNGGSSLPDWDTHDVAQAFGGWPVTTGGSTAGGAGPVTARGPSSWQQQQHQQQQHQQQNRGLKRGRSDSLDDTSGYPVASMPKLSHNGFSSWR</sequence>